<feature type="compositionally biased region" description="Low complexity" evidence="1">
    <location>
        <begin position="1"/>
        <end position="14"/>
    </location>
</feature>
<evidence type="ECO:0000256" key="1">
    <source>
        <dbReference type="SAM" id="MobiDB-lite"/>
    </source>
</evidence>
<evidence type="ECO:0000313" key="2">
    <source>
        <dbReference type="EMBL" id="CAE07301.1"/>
    </source>
</evidence>
<dbReference type="EMBL" id="BX569691">
    <property type="protein sequence ID" value="CAE07301.1"/>
    <property type="molecule type" value="Genomic_DNA"/>
</dbReference>
<evidence type="ECO:0000313" key="3">
    <source>
        <dbReference type="Proteomes" id="UP000001422"/>
    </source>
</evidence>
<proteinExistence type="predicted"/>
<dbReference type="AlphaFoldDB" id="Q7U838"/>
<dbReference type="Proteomes" id="UP000001422">
    <property type="component" value="Chromosome"/>
</dbReference>
<dbReference type="STRING" id="84588.SYNW0786"/>
<dbReference type="eggNOG" id="ENOG502ZT3I">
    <property type="taxonomic scope" value="Bacteria"/>
</dbReference>
<keyword evidence="3" id="KW-1185">Reference proteome</keyword>
<gene>
    <name evidence="2" type="ordered locus">SYNW0786</name>
</gene>
<dbReference type="HOGENOM" id="CLU_162528_0_0_3"/>
<name>Q7U838_PARMW</name>
<dbReference type="RefSeq" id="WP_011127651.1">
    <property type="nucleotide sequence ID" value="NC_005070.1"/>
</dbReference>
<sequence length="107" mass="11598">MSSSERSGGPISSSKPSFEIRGAAGVPASPRWDRVDSRALIQAARGVYFSHLSESSGIRDPLGVVLAPGQPGGRVVFELPVLLPEEEFIELELIRGRSARGRRRWKG</sequence>
<reference evidence="2 3" key="1">
    <citation type="journal article" date="2003" name="Nature">
        <title>The genome of a motile marine Synechococcus.</title>
        <authorList>
            <person name="Palenik B."/>
            <person name="Brahamsha B."/>
            <person name="Larimer F."/>
            <person name="Land M."/>
            <person name="Hauser L."/>
            <person name="Chain P."/>
            <person name="Lamerdin J."/>
            <person name="Regala W."/>
            <person name="Allen E.A."/>
            <person name="McCarren J."/>
            <person name="Paulsen I."/>
            <person name="Dufresne A."/>
            <person name="Partensky F."/>
            <person name="Webb E."/>
            <person name="Waterbury J."/>
        </authorList>
    </citation>
    <scope>NUCLEOTIDE SEQUENCE [LARGE SCALE GENOMIC DNA]</scope>
    <source>
        <strain evidence="2 3">WH8102</strain>
    </source>
</reference>
<protein>
    <submittedName>
        <fullName evidence="2">Uncharacterized protein</fullName>
    </submittedName>
</protein>
<dbReference type="KEGG" id="syw:SYNW0786"/>
<organism evidence="2 3">
    <name type="scientific">Parasynechococcus marenigrum (strain WH8102)</name>
    <dbReference type="NCBI Taxonomy" id="84588"/>
    <lineage>
        <taxon>Bacteria</taxon>
        <taxon>Bacillati</taxon>
        <taxon>Cyanobacteriota</taxon>
        <taxon>Cyanophyceae</taxon>
        <taxon>Synechococcales</taxon>
        <taxon>Prochlorococcaceae</taxon>
        <taxon>Parasynechococcus</taxon>
        <taxon>Parasynechococcus marenigrum</taxon>
    </lineage>
</organism>
<feature type="region of interest" description="Disordered" evidence="1">
    <location>
        <begin position="1"/>
        <end position="30"/>
    </location>
</feature>
<accession>Q7U838</accession>